<feature type="compositionally biased region" description="Acidic residues" evidence="1">
    <location>
        <begin position="548"/>
        <end position="563"/>
    </location>
</feature>
<feature type="region of interest" description="Disordered" evidence="1">
    <location>
        <begin position="361"/>
        <end position="401"/>
    </location>
</feature>
<evidence type="ECO:0000313" key="2">
    <source>
        <dbReference type="EMBL" id="MCV3273587.1"/>
    </source>
</evidence>
<feature type="region of interest" description="Disordered" evidence="1">
    <location>
        <begin position="487"/>
        <end position="576"/>
    </location>
</feature>
<feature type="compositionally biased region" description="Acidic residues" evidence="1">
    <location>
        <begin position="369"/>
        <end position="380"/>
    </location>
</feature>
<dbReference type="EMBL" id="JALIEB010000017">
    <property type="protein sequence ID" value="MCV3273587.1"/>
    <property type="molecule type" value="Genomic_DNA"/>
</dbReference>
<protein>
    <recommendedName>
        <fullName evidence="4">Type I secretion target repeat protein</fullName>
    </recommendedName>
</protein>
<keyword evidence="3" id="KW-1185">Reference proteome</keyword>
<feature type="compositionally biased region" description="Basic and acidic residues" evidence="1">
    <location>
        <begin position="487"/>
        <end position="496"/>
    </location>
</feature>
<accession>A0ABT3BJ48</accession>
<dbReference type="RefSeq" id="WP_263845799.1">
    <property type="nucleotide sequence ID" value="NZ_JALIEB010000017.1"/>
</dbReference>
<name>A0ABT3BJ48_9RHOB</name>
<proteinExistence type="predicted"/>
<gene>
    <name evidence="2" type="ORF">MUB52_19315</name>
</gene>
<evidence type="ECO:0000313" key="3">
    <source>
        <dbReference type="Proteomes" id="UP001208690"/>
    </source>
</evidence>
<evidence type="ECO:0008006" key="4">
    <source>
        <dbReference type="Google" id="ProtNLM"/>
    </source>
</evidence>
<dbReference type="Proteomes" id="UP001208690">
    <property type="component" value="Unassembled WGS sequence"/>
</dbReference>
<reference evidence="2 3" key="1">
    <citation type="submission" date="2022-04" db="EMBL/GenBank/DDBJ databases">
        <title>Roseobacter sp. WL0113 is a bacterium isolated from neritic sediment.</title>
        <authorList>
            <person name="Wang L."/>
            <person name="He W."/>
            <person name="Zhang D.-F."/>
        </authorList>
    </citation>
    <scope>NUCLEOTIDE SEQUENCE [LARGE SCALE GENOMIC DNA]</scope>
    <source>
        <strain evidence="2 3">WL0113</strain>
    </source>
</reference>
<organism evidence="2 3">
    <name type="scientific">Roseobacter sinensis</name>
    <dbReference type="NCBI Taxonomy" id="2931391"/>
    <lineage>
        <taxon>Bacteria</taxon>
        <taxon>Pseudomonadati</taxon>
        <taxon>Pseudomonadota</taxon>
        <taxon>Alphaproteobacteria</taxon>
        <taxon>Rhodobacterales</taxon>
        <taxon>Roseobacteraceae</taxon>
        <taxon>Roseobacter</taxon>
    </lineage>
</organism>
<sequence>MSFDPITEKIAHFIGAFQIIEEQARLRAEYDEFRALQASEDRAEALELLSSSITHSHKLKDFSPDLQWKPLLIGSAAPDLPGVAPTVPPADIVEPGAPLAYQQPALVPAEGFNGTADSSMIFFLPLPSSVATVTFQKATLFDNDIFGDIAGHGFESIAPLTSLLEYLAQMADYLSPLNIDVSVLDADLFDLVADIQAAADSIAEQPTDGVEVSLLRGEDTDGIHLNGEEIAELPEWEDILPAYHANRLAEDKNGQDDETVKGGAGTEFDREVQDTAESHFKVDDGHQIVAGANVLTNAASITSSWLDASVFAVGGDVLRFDAISQVNVLIDHDSAVHGLGFDGDGTGPNKALNAASLSTQTVQEAMAAADDDPETSEDDAPASPEEPADHSASSEAAGPSPQHWVVERLEGDVVQMNWVKQYTFSTDFDQAAITIQGASSFIGLGENQISNHLSTFQLGYNYDLIVVAGDMIDVNLIDQRNVVLDGDKVKSQDDGPRPSVSSEQTGAATRGEAQSAEDVIGLSSQAASPVSASVEDDDDADDPRVEQAEAEDLDADAPVDEPVYDDKPVHPSGDNLLYNEATIEKAGFDKDAEIKQNFEDAIAAFSSGSDDVDAEVLEDPLFNGTELLRVLYVDGDFKSVNALEQTNILGDADQVHLAVDEFAAALQQEIELVAGSNIAANFAAIRDNGLDSEVMAQGETYSDALIHQANLIDTDPAPPGATIADLATEAVAFLADDIVDQNLGEEILAQTASMVADVPQAADIMQELVV</sequence>
<comment type="caution">
    <text evidence="2">The sequence shown here is derived from an EMBL/GenBank/DDBJ whole genome shotgun (WGS) entry which is preliminary data.</text>
</comment>
<evidence type="ECO:0000256" key="1">
    <source>
        <dbReference type="SAM" id="MobiDB-lite"/>
    </source>
</evidence>
<feature type="compositionally biased region" description="Low complexity" evidence="1">
    <location>
        <begin position="523"/>
        <end position="533"/>
    </location>
</feature>